<organism evidence="1">
    <name type="scientific">Myoviridae sp. ctRPH1</name>
    <dbReference type="NCBI Taxonomy" id="2826650"/>
    <lineage>
        <taxon>Viruses</taxon>
        <taxon>Duplodnaviria</taxon>
        <taxon>Heunggongvirae</taxon>
        <taxon>Uroviricota</taxon>
        <taxon>Caudoviricetes</taxon>
    </lineage>
</organism>
<name>A0A8S5MAR7_9CAUD</name>
<evidence type="ECO:0000313" key="1">
    <source>
        <dbReference type="EMBL" id="DAD79256.1"/>
    </source>
</evidence>
<accession>A0A8S5MAR7</accession>
<protein>
    <submittedName>
        <fullName evidence="1">Nuclease</fullName>
    </submittedName>
</protein>
<dbReference type="EMBL" id="BK014862">
    <property type="protein sequence ID" value="DAD79256.1"/>
    <property type="molecule type" value="Genomic_DNA"/>
</dbReference>
<proteinExistence type="predicted"/>
<dbReference type="Gene3D" id="3.40.1350.10">
    <property type="match status" value="1"/>
</dbReference>
<sequence>MVKRNGGFCLKWVCPGWSGVPDRIILLPGGRVIFVETKRPRGGQIGPLQDWWRKQLKRLGFRHLYITNRTEVDMLDQLIKEL</sequence>
<dbReference type="InterPro" id="IPR011856">
    <property type="entry name" value="tRNA_endonuc-like_dom_sf"/>
</dbReference>
<dbReference type="GO" id="GO:0003676">
    <property type="term" value="F:nucleic acid binding"/>
    <property type="evidence" value="ECO:0007669"/>
    <property type="project" value="InterPro"/>
</dbReference>
<reference evidence="1" key="1">
    <citation type="journal article" date="2021" name="Proc. Natl. Acad. Sci. U.S.A.">
        <title>A Catalog of Tens of Thousands of Viruses from Human Metagenomes Reveals Hidden Associations with Chronic Diseases.</title>
        <authorList>
            <person name="Tisza M.J."/>
            <person name="Buck C.B."/>
        </authorList>
    </citation>
    <scope>NUCLEOTIDE SEQUENCE</scope>
    <source>
        <strain evidence="1">CtRPH1</strain>
    </source>
</reference>